<dbReference type="Proteomes" id="UP000184356">
    <property type="component" value="Unassembled WGS sequence"/>
</dbReference>
<dbReference type="EMBL" id="KV878592">
    <property type="protein sequence ID" value="OJJ55626.1"/>
    <property type="molecule type" value="Genomic_DNA"/>
</dbReference>
<keyword evidence="7" id="KW-1185">Reference proteome</keyword>
<dbReference type="Pfam" id="PF07992">
    <property type="entry name" value="Pyr_redox_2"/>
    <property type="match status" value="1"/>
</dbReference>
<evidence type="ECO:0000313" key="6">
    <source>
        <dbReference type="EMBL" id="OJJ55626.1"/>
    </source>
</evidence>
<feature type="domain" description="FAD/NAD(P)-binding" evidence="5">
    <location>
        <begin position="9"/>
        <end position="224"/>
    </location>
</feature>
<sequence length="535" mass="58837">MTIDIREVDAVVVGGGFAGVRLAHLLKNRLHLPNIVGIDRGSDIGGTWFWNQYPGAQSDSESWVYTFSDNGEPKWTNRYLNAKQVQAQIKDTAQRTGIYDDFIFENDVVSAHYDVERNRWEIATDKGLRFSATYFVGALGILSRPNLPKYATADADADTFQGLAFHSSRWPRDLDVTGKRVAVIGTGPSGSQIAATIHPKVNQLTVFQQRAQYITPVNDRPIPDEEKAQIQADHKNLWETVFGSLYAMGYAESQKSALEATPEQRKEVYEYLWNKGGGFSFFFESFADLGTNFEANETAAAFIRGKIAEIVKDPKTAKLLQPEGAYGGRPLCAHGYYEAFNQPNVALVDIASNPVAKLTKTGLQLQDGQELEFDVIVYATGYDAVDGAYGTIDITGRNGRKLTEAWKDGPNALYGLSVADFPNLFTVSGPGGPFSNIPPAIEVQGDFVAELVEESVKRGGTVVEAQPKAQEQWDETVQAVSKQTVFDSVKSWIQSNNVVGKKKYSAFFLGGLSNYKTKLGEEADAKYPSFVFGST</sequence>
<gene>
    <name evidence="6" type="ORF">ASPSYDRAFT_92752</name>
</gene>
<evidence type="ECO:0000313" key="7">
    <source>
        <dbReference type="Proteomes" id="UP000184356"/>
    </source>
</evidence>
<evidence type="ECO:0000256" key="1">
    <source>
        <dbReference type="ARBA" id="ARBA00022630"/>
    </source>
</evidence>
<dbReference type="SUPFAM" id="SSF51905">
    <property type="entry name" value="FAD/NAD(P)-binding domain"/>
    <property type="match status" value="2"/>
</dbReference>
<dbReference type="PANTHER" id="PTHR43098">
    <property type="entry name" value="L-ORNITHINE N(5)-MONOOXYGENASE-RELATED"/>
    <property type="match status" value="1"/>
</dbReference>
<dbReference type="InterPro" id="IPR036188">
    <property type="entry name" value="FAD/NAD-bd_sf"/>
</dbReference>
<dbReference type="STRING" id="1036612.A0A1L9T875"/>
<evidence type="ECO:0000256" key="4">
    <source>
        <dbReference type="ARBA" id="ARBA00023002"/>
    </source>
</evidence>
<dbReference type="PANTHER" id="PTHR43098:SF5">
    <property type="entry name" value="DUAL-FUNCTIONAL MONOOXYGENASE_METHYLTRANSFERASE PSOF"/>
    <property type="match status" value="1"/>
</dbReference>
<dbReference type="InterPro" id="IPR050775">
    <property type="entry name" value="FAD-binding_Monooxygenases"/>
</dbReference>
<reference evidence="7" key="1">
    <citation type="journal article" date="2017" name="Genome Biol.">
        <title>Comparative genomics reveals high biological diversity and specific adaptations in the industrially and medically important fungal genus Aspergillus.</title>
        <authorList>
            <person name="de Vries R.P."/>
            <person name="Riley R."/>
            <person name="Wiebenga A."/>
            <person name="Aguilar-Osorio G."/>
            <person name="Amillis S."/>
            <person name="Uchima C.A."/>
            <person name="Anderluh G."/>
            <person name="Asadollahi M."/>
            <person name="Askin M."/>
            <person name="Barry K."/>
            <person name="Battaglia E."/>
            <person name="Bayram O."/>
            <person name="Benocci T."/>
            <person name="Braus-Stromeyer S.A."/>
            <person name="Caldana C."/>
            <person name="Canovas D."/>
            <person name="Cerqueira G.C."/>
            <person name="Chen F."/>
            <person name="Chen W."/>
            <person name="Choi C."/>
            <person name="Clum A."/>
            <person name="Dos Santos R.A."/>
            <person name="Damasio A.R."/>
            <person name="Diallinas G."/>
            <person name="Emri T."/>
            <person name="Fekete E."/>
            <person name="Flipphi M."/>
            <person name="Freyberg S."/>
            <person name="Gallo A."/>
            <person name="Gournas C."/>
            <person name="Habgood R."/>
            <person name="Hainaut M."/>
            <person name="Harispe M.L."/>
            <person name="Henrissat B."/>
            <person name="Hilden K.S."/>
            <person name="Hope R."/>
            <person name="Hossain A."/>
            <person name="Karabika E."/>
            <person name="Karaffa L."/>
            <person name="Karanyi Z."/>
            <person name="Krasevec N."/>
            <person name="Kuo A."/>
            <person name="Kusch H."/>
            <person name="LaButti K."/>
            <person name="Lagendijk E.L."/>
            <person name="Lapidus A."/>
            <person name="Levasseur A."/>
            <person name="Lindquist E."/>
            <person name="Lipzen A."/>
            <person name="Logrieco A.F."/>
            <person name="MacCabe A."/>
            <person name="Maekelae M.R."/>
            <person name="Malavazi I."/>
            <person name="Melin P."/>
            <person name="Meyer V."/>
            <person name="Mielnichuk N."/>
            <person name="Miskei M."/>
            <person name="Molnar A.P."/>
            <person name="Mule G."/>
            <person name="Ngan C.Y."/>
            <person name="Orejas M."/>
            <person name="Orosz E."/>
            <person name="Ouedraogo J.P."/>
            <person name="Overkamp K.M."/>
            <person name="Park H.-S."/>
            <person name="Perrone G."/>
            <person name="Piumi F."/>
            <person name="Punt P.J."/>
            <person name="Ram A.F."/>
            <person name="Ramon A."/>
            <person name="Rauscher S."/>
            <person name="Record E."/>
            <person name="Riano-Pachon D.M."/>
            <person name="Robert V."/>
            <person name="Roehrig J."/>
            <person name="Ruller R."/>
            <person name="Salamov A."/>
            <person name="Salih N.S."/>
            <person name="Samson R.A."/>
            <person name="Sandor E."/>
            <person name="Sanguinetti M."/>
            <person name="Schuetze T."/>
            <person name="Sepcic K."/>
            <person name="Shelest E."/>
            <person name="Sherlock G."/>
            <person name="Sophianopoulou V."/>
            <person name="Squina F.M."/>
            <person name="Sun H."/>
            <person name="Susca A."/>
            <person name="Todd R.B."/>
            <person name="Tsang A."/>
            <person name="Unkles S.E."/>
            <person name="van de Wiele N."/>
            <person name="van Rossen-Uffink D."/>
            <person name="Oliveira J.V."/>
            <person name="Vesth T.C."/>
            <person name="Visser J."/>
            <person name="Yu J.-H."/>
            <person name="Zhou M."/>
            <person name="Andersen M.R."/>
            <person name="Archer D.B."/>
            <person name="Baker S.E."/>
            <person name="Benoit I."/>
            <person name="Brakhage A.A."/>
            <person name="Braus G.H."/>
            <person name="Fischer R."/>
            <person name="Frisvad J.C."/>
            <person name="Goldman G.H."/>
            <person name="Houbraken J."/>
            <person name="Oakley B."/>
            <person name="Pocsi I."/>
            <person name="Scazzocchio C."/>
            <person name="Seiboth B."/>
            <person name="vanKuyk P.A."/>
            <person name="Wortman J."/>
            <person name="Dyer P.S."/>
            <person name="Grigoriev I.V."/>
        </authorList>
    </citation>
    <scope>NUCLEOTIDE SEQUENCE [LARGE SCALE GENOMIC DNA]</scope>
    <source>
        <strain evidence="7">CBS 593.65</strain>
    </source>
</reference>
<dbReference type="AlphaFoldDB" id="A0A1L9T875"/>
<dbReference type="GeneID" id="63768799"/>
<proteinExistence type="predicted"/>
<dbReference type="OrthoDB" id="66881at2759"/>
<organism evidence="6 7">
    <name type="scientific">Aspergillus sydowii CBS 593.65</name>
    <dbReference type="NCBI Taxonomy" id="1036612"/>
    <lineage>
        <taxon>Eukaryota</taxon>
        <taxon>Fungi</taxon>
        <taxon>Dikarya</taxon>
        <taxon>Ascomycota</taxon>
        <taxon>Pezizomycotina</taxon>
        <taxon>Eurotiomycetes</taxon>
        <taxon>Eurotiomycetidae</taxon>
        <taxon>Eurotiales</taxon>
        <taxon>Aspergillaceae</taxon>
        <taxon>Aspergillus</taxon>
        <taxon>Aspergillus subgen. Nidulantes</taxon>
    </lineage>
</organism>
<keyword evidence="1" id="KW-0285">Flavoprotein</keyword>
<keyword evidence="3" id="KW-0521">NADP</keyword>
<dbReference type="VEuPathDB" id="FungiDB:ASPSYDRAFT_92752"/>
<dbReference type="GO" id="GO:0016491">
    <property type="term" value="F:oxidoreductase activity"/>
    <property type="evidence" value="ECO:0007669"/>
    <property type="project" value="UniProtKB-KW"/>
</dbReference>
<dbReference type="InterPro" id="IPR023753">
    <property type="entry name" value="FAD/NAD-binding_dom"/>
</dbReference>
<name>A0A1L9T875_9EURO</name>
<keyword evidence="2" id="KW-0274">FAD</keyword>
<evidence type="ECO:0000256" key="3">
    <source>
        <dbReference type="ARBA" id="ARBA00022857"/>
    </source>
</evidence>
<evidence type="ECO:0000259" key="5">
    <source>
        <dbReference type="Pfam" id="PF07992"/>
    </source>
</evidence>
<evidence type="ECO:0000256" key="2">
    <source>
        <dbReference type="ARBA" id="ARBA00022827"/>
    </source>
</evidence>
<dbReference type="Gene3D" id="3.50.50.60">
    <property type="entry name" value="FAD/NAD(P)-binding domain"/>
    <property type="match status" value="2"/>
</dbReference>
<keyword evidence="4" id="KW-0560">Oxidoreductase</keyword>
<accession>A0A1L9T875</accession>
<protein>
    <recommendedName>
        <fullName evidence="5">FAD/NAD(P)-binding domain-containing protein</fullName>
    </recommendedName>
</protein>
<dbReference type="RefSeq" id="XP_040699432.1">
    <property type="nucleotide sequence ID" value="XM_040852726.1"/>
</dbReference>